<sequence>MGKLLCLGELVKRKILFDNRPVEIAELSSVIKQDLAGLQHQVGALQQLQRRSGTAGGRGGRPTLGIKGGGGGSNSREGEHNKNVALLHQGKLADVGENSKDVLEIRTENNPGESASTTPREERIIYSLASPPHFPWPDSQIFWTNLRRAQGLLPLDPSTTGSSRITINTYTTQRGRTIEAIERNIANLGGILGQLAQMVSNSEQVHHIDANTDDVVYNVDGAQRELMKQYSDMLCPADVQKDGAVA</sequence>
<reference evidence="3" key="1">
    <citation type="submission" date="2023-08" db="EMBL/GenBank/DDBJ databases">
        <title>Black Yeasts Isolated from many extreme environments.</title>
        <authorList>
            <person name="Coleine C."/>
            <person name="Stajich J.E."/>
            <person name="Selbmann L."/>
        </authorList>
    </citation>
    <scope>NUCLEOTIDE SEQUENCE</scope>
    <source>
        <strain evidence="3">CCFEE 5401</strain>
    </source>
</reference>
<dbReference type="AlphaFoldDB" id="A0AAN7YFT9"/>
<comment type="caution">
    <text evidence="3">The sequence shown here is derived from an EMBL/GenBank/DDBJ whole genome shotgun (WGS) entry which is preliminary data.</text>
</comment>
<name>A0AAN7YFT9_9PEZI</name>
<dbReference type="Proteomes" id="UP001310890">
    <property type="component" value="Unassembled WGS sequence"/>
</dbReference>
<accession>A0AAN7YFT9</accession>
<dbReference type="SMART" id="SM00397">
    <property type="entry name" value="t_SNARE"/>
    <property type="match status" value="1"/>
</dbReference>
<feature type="compositionally biased region" description="Gly residues" evidence="1">
    <location>
        <begin position="54"/>
        <end position="73"/>
    </location>
</feature>
<evidence type="ECO:0000256" key="1">
    <source>
        <dbReference type="SAM" id="MobiDB-lite"/>
    </source>
</evidence>
<organism evidence="3 4">
    <name type="scientific">Meristemomyces frigidus</name>
    <dbReference type="NCBI Taxonomy" id="1508187"/>
    <lineage>
        <taxon>Eukaryota</taxon>
        <taxon>Fungi</taxon>
        <taxon>Dikarya</taxon>
        <taxon>Ascomycota</taxon>
        <taxon>Pezizomycotina</taxon>
        <taxon>Dothideomycetes</taxon>
        <taxon>Dothideomycetidae</taxon>
        <taxon>Mycosphaerellales</taxon>
        <taxon>Teratosphaeriaceae</taxon>
        <taxon>Meristemomyces</taxon>
    </lineage>
</organism>
<evidence type="ECO:0000313" key="3">
    <source>
        <dbReference type="EMBL" id="KAK5105700.1"/>
    </source>
</evidence>
<feature type="region of interest" description="Disordered" evidence="1">
    <location>
        <begin position="47"/>
        <end position="79"/>
    </location>
</feature>
<dbReference type="GO" id="GO:0016192">
    <property type="term" value="P:vesicle-mediated transport"/>
    <property type="evidence" value="ECO:0007669"/>
    <property type="project" value="InterPro"/>
</dbReference>
<dbReference type="SUPFAM" id="SSF47661">
    <property type="entry name" value="t-snare proteins"/>
    <property type="match status" value="1"/>
</dbReference>
<dbReference type="EMBL" id="JAVRRL010000167">
    <property type="protein sequence ID" value="KAK5105700.1"/>
    <property type="molecule type" value="Genomic_DNA"/>
</dbReference>
<dbReference type="InterPro" id="IPR010989">
    <property type="entry name" value="SNARE"/>
</dbReference>
<evidence type="ECO:0000313" key="4">
    <source>
        <dbReference type="Proteomes" id="UP001310890"/>
    </source>
</evidence>
<dbReference type="InterPro" id="IPR000727">
    <property type="entry name" value="T_SNARE_dom"/>
</dbReference>
<gene>
    <name evidence="3" type="ORF">LTR62_002364</name>
</gene>
<proteinExistence type="predicted"/>
<dbReference type="Gene3D" id="1.20.58.70">
    <property type="match status" value="1"/>
</dbReference>
<feature type="domain" description="T-SNARE coiled-coil homology" evidence="2">
    <location>
        <begin position="163"/>
        <end position="229"/>
    </location>
</feature>
<protein>
    <recommendedName>
        <fullName evidence="2">t-SNARE coiled-coil homology domain-containing protein</fullName>
    </recommendedName>
</protein>
<dbReference type="GO" id="GO:0016020">
    <property type="term" value="C:membrane"/>
    <property type="evidence" value="ECO:0007669"/>
    <property type="project" value="InterPro"/>
</dbReference>
<evidence type="ECO:0000259" key="2">
    <source>
        <dbReference type="SMART" id="SM00397"/>
    </source>
</evidence>